<dbReference type="HOGENOM" id="CLU_000604_27_6_1"/>
<evidence type="ECO:0000313" key="14">
    <source>
        <dbReference type="Proteomes" id="UP000054279"/>
    </source>
</evidence>
<dbReference type="SUPFAM" id="SSF52540">
    <property type="entry name" value="P-loop containing nucleoside triphosphate hydrolases"/>
    <property type="match status" value="2"/>
</dbReference>
<dbReference type="OrthoDB" id="6500128at2759"/>
<dbReference type="FunFam" id="3.40.50.300:FF:000838">
    <property type="entry name" value="ABC multidrug transporter (Eurofung)"/>
    <property type="match status" value="1"/>
</dbReference>
<feature type="transmembrane region" description="Helical" evidence="10">
    <location>
        <begin position="20"/>
        <end position="40"/>
    </location>
</feature>
<keyword evidence="2" id="KW-0813">Transport</keyword>
<dbReference type="PROSITE" id="PS50929">
    <property type="entry name" value="ABC_TM1F"/>
    <property type="match status" value="2"/>
</dbReference>
<dbReference type="GO" id="GO:0005524">
    <property type="term" value="F:ATP binding"/>
    <property type="evidence" value="ECO:0007669"/>
    <property type="project" value="UniProtKB-KW"/>
</dbReference>
<sequence>MQHTLSKLNKYMNSFGGFEIFSYVFARMIGCFALFGLALYTLVSTQDDETIEYPASIPYAWVKLAIPATYLYCSLLCVVSLSCSSLRRVTRNHAIGVLSATFAVYAYRDIWPLATNNQHPIDGSDKLLWTKLGLLTVIAVVIPLVIPRQYVPVDPNEPMPEPNPELTVSWLSMLTYIYMNPIIFAAAKVSHLTPDKLPPLSDTDWAKYLKKRTFPVLDVFQGAKKHHLFFRLMHPTVFGKEYVILAVAITIQVIGGFLAPTAVNRILFYLENDKPETDIKPWFWITFLFIGPMLNSVCYQWYIFVCTRVLVRATAVLTQLIFEHSLRIRMKAEVEKDDGKGKGKDGNAKDSEKSKKGGAHLTGKINNLLTSDLENIGSGRDFLLVVLTVPLQLILCVVWLYQVLGWSSFVGLATIIGLFPIPGWIAKKVQSIQRNKMKKSDARVQEVTDAISVIRMIKLFGWEGEVNRRIAEKREEELRWIWYMKVNIHHPRVIITNFTMLTTYATYTLIMHEELNASKVFSSMTVFNMFQSQLGRIFYLGPSIIQGKVSLDRLSDFLKDTELLDEFNENGSTSIISTETGHDADVIGFKDATFAWQKETSDGSETPSSRPFRLRIEGELTFKKGCINLIIGPTGCGKTSILMALLGEMHFVPSAVDSWFSLPRQGGLAYAPQESWVQNTTIRENIVFGSPFDEERYKKVLRQCALEQDLELFEAGDKTEIGERGLTLSGGQKARVTLARAVYSSAEIILLDDVLAALDVHTSKWIIEECLRGDLIRGRTVLLVTHNVALASPVAEYVVSLALDGSISVSSTISDVLQYDETLQVEVAEERELLKKVEEDITRPEEKKPDGKLIMAEEVAEGHVSWKSMKLFFSALGGKHPIVFYTTWLLGLTLSDWAQMFKLWFLGYWGSQYEDPTTRAEVNVPFYLGIYGVITLLVLGTFCAAYLYYVWGSMRASRKIHHQLVTSILGTTLRWLDETPASRITTRCTQDIRAVDGPISGGFSQLADIALGVVGRFAVVLLFTPIFVFPALGVAIMGLFAGNLYLKAQMAVKREMSNAKAPLLAHLGAAINGLTSIRAYGAQETFKTESLRRIDQYSRVSRMTYNLNRWIGIRIDLLGATFTSCLAAYLVYFSSNSAANSGFTLSVSVQFSMLLLWVVRFYNEFEVNSNRRRILGYIDIEQEPKPTEEGKPPASWPTSGDLRIEKLSARYSKTGPKVLHEISFDVKSGERVGVVGRTGSGKSSLTLALLRCIITEGTAFYDGLPTSEINLDALRSHITIIPQIPELLSGTLRRNLDLFEQHDDATLNAALEDAGLFSLQSEGASDETRITLDTKIASGGGNLSVGQRQIIALARAIVRQSKVLILDEATSAIDYKTDAIIQKTLRNRLGQGVTVLTIAHRLQTIMDADKILVLDAGRIAEFDSPKELLKKEGGKLKSLVDESGEKEALYEMAERKASSSSRDDS</sequence>
<dbReference type="Pfam" id="PF00664">
    <property type="entry name" value="ABC_membrane"/>
    <property type="match status" value="2"/>
</dbReference>
<dbReference type="Gene3D" id="1.20.1560.10">
    <property type="entry name" value="ABC transporter type 1, transmembrane domain"/>
    <property type="match status" value="2"/>
</dbReference>
<evidence type="ECO:0000259" key="12">
    <source>
        <dbReference type="PROSITE" id="PS50929"/>
    </source>
</evidence>
<dbReference type="CDD" id="cd18604">
    <property type="entry name" value="ABC_6TM_VMR1_D2_like"/>
    <property type="match status" value="1"/>
</dbReference>
<evidence type="ECO:0000256" key="4">
    <source>
        <dbReference type="ARBA" id="ARBA00022737"/>
    </source>
</evidence>
<evidence type="ECO:0000256" key="7">
    <source>
        <dbReference type="ARBA" id="ARBA00022989"/>
    </source>
</evidence>
<evidence type="ECO:0000313" key="13">
    <source>
        <dbReference type="EMBL" id="KIJ38963.1"/>
    </source>
</evidence>
<dbReference type="InterPro" id="IPR036640">
    <property type="entry name" value="ABC1_TM_sf"/>
</dbReference>
<name>A0A0C9U7M4_SPHS4</name>
<evidence type="ECO:0000256" key="6">
    <source>
        <dbReference type="ARBA" id="ARBA00022840"/>
    </source>
</evidence>
<feature type="transmembrane region" description="Helical" evidence="10">
    <location>
        <begin position="926"/>
        <end position="951"/>
    </location>
</feature>
<dbReference type="PANTHER" id="PTHR24223:SF356">
    <property type="entry name" value="ATP-BINDING CASSETTE TRANSPORTER ABC4"/>
    <property type="match status" value="1"/>
</dbReference>
<feature type="transmembrane region" description="Helical" evidence="10">
    <location>
        <begin position="60"/>
        <end position="81"/>
    </location>
</feature>
<dbReference type="GO" id="GO:0016887">
    <property type="term" value="F:ATP hydrolysis activity"/>
    <property type="evidence" value="ECO:0007669"/>
    <property type="project" value="InterPro"/>
</dbReference>
<dbReference type="EMBL" id="KN837156">
    <property type="protein sequence ID" value="KIJ38963.1"/>
    <property type="molecule type" value="Genomic_DNA"/>
</dbReference>
<feature type="transmembrane region" description="Helical" evidence="10">
    <location>
        <begin position="282"/>
        <end position="302"/>
    </location>
</feature>
<proteinExistence type="predicted"/>
<organism evidence="13 14">
    <name type="scientific">Sphaerobolus stellatus (strain SS14)</name>
    <dbReference type="NCBI Taxonomy" id="990650"/>
    <lineage>
        <taxon>Eukaryota</taxon>
        <taxon>Fungi</taxon>
        <taxon>Dikarya</taxon>
        <taxon>Basidiomycota</taxon>
        <taxon>Agaricomycotina</taxon>
        <taxon>Agaricomycetes</taxon>
        <taxon>Phallomycetidae</taxon>
        <taxon>Geastrales</taxon>
        <taxon>Sphaerobolaceae</taxon>
        <taxon>Sphaerobolus</taxon>
    </lineage>
</organism>
<feature type="domain" description="ABC transporter" evidence="11">
    <location>
        <begin position="587"/>
        <end position="829"/>
    </location>
</feature>
<feature type="transmembrane region" description="Helical" evidence="10">
    <location>
        <begin position="242"/>
        <end position="262"/>
    </location>
</feature>
<dbReference type="CDD" id="cd03250">
    <property type="entry name" value="ABCC_MRP_domain1"/>
    <property type="match status" value="1"/>
</dbReference>
<feature type="transmembrane region" description="Helical" evidence="10">
    <location>
        <begin position="407"/>
        <end position="426"/>
    </location>
</feature>
<feature type="transmembrane region" description="Helical" evidence="10">
    <location>
        <begin position="166"/>
        <end position="187"/>
    </location>
</feature>
<evidence type="ECO:0008006" key="15">
    <source>
        <dbReference type="Google" id="ProtNLM"/>
    </source>
</evidence>
<dbReference type="GO" id="GO:0016020">
    <property type="term" value="C:membrane"/>
    <property type="evidence" value="ECO:0007669"/>
    <property type="project" value="UniProtKB-SubCell"/>
</dbReference>
<dbReference type="InterPro" id="IPR027417">
    <property type="entry name" value="P-loop_NTPase"/>
</dbReference>
<evidence type="ECO:0000256" key="2">
    <source>
        <dbReference type="ARBA" id="ARBA00022448"/>
    </source>
</evidence>
<dbReference type="Gene3D" id="3.40.50.300">
    <property type="entry name" value="P-loop containing nucleotide triphosphate hydrolases"/>
    <property type="match status" value="2"/>
</dbReference>
<keyword evidence="6" id="KW-0067">ATP-binding</keyword>
<feature type="transmembrane region" description="Helical" evidence="10">
    <location>
        <begin position="1143"/>
        <end position="1163"/>
    </location>
</feature>
<dbReference type="PROSITE" id="PS00211">
    <property type="entry name" value="ABC_TRANSPORTER_1"/>
    <property type="match status" value="1"/>
</dbReference>
<evidence type="ECO:0000256" key="3">
    <source>
        <dbReference type="ARBA" id="ARBA00022692"/>
    </source>
</evidence>
<keyword evidence="14" id="KW-1185">Reference proteome</keyword>
<feature type="domain" description="ABC transmembrane type-1" evidence="12">
    <location>
        <begin position="889"/>
        <end position="1166"/>
    </location>
</feature>
<dbReference type="PROSITE" id="PS50893">
    <property type="entry name" value="ABC_TRANSPORTER_2"/>
    <property type="match status" value="2"/>
</dbReference>
<keyword evidence="4" id="KW-0677">Repeat</keyword>
<dbReference type="CDD" id="cd03244">
    <property type="entry name" value="ABCC_MRP_domain2"/>
    <property type="match status" value="1"/>
</dbReference>
<evidence type="ECO:0000256" key="8">
    <source>
        <dbReference type="ARBA" id="ARBA00023136"/>
    </source>
</evidence>
<keyword evidence="8 10" id="KW-0472">Membrane</keyword>
<evidence type="ECO:0000256" key="10">
    <source>
        <dbReference type="SAM" id="Phobius"/>
    </source>
</evidence>
<dbReference type="InterPro" id="IPR003439">
    <property type="entry name" value="ABC_transporter-like_ATP-bd"/>
</dbReference>
<feature type="domain" description="ABC transporter" evidence="11">
    <location>
        <begin position="1202"/>
        <end position="1441"/>
    </location>
</feature>
<dbReference type="FunFam" id="1.20.1560.10:FF:000013">
    <property type="entry name" value="ABC transporter C family member 2"/>
    <property type="match status" value="1"/>
</dbReference>
<evidence type="ECO:0000256" key="1">
    <source>
        <dbReference type="ARBA" id="ARBA00004141"/>
    </source>
</evidence>
<comment type="subcellular location">
    <subcellularLocation>
        <location evidence="1">Membrane</location>
        <topology evidence="1">Multi-pass membrane protein</topology>
    </subcellularLocation>
</comment>
<feature type="compositionally biased region" description="Basic and acidic residues" evidence="9">
    <location>
        <begin position="337"/>
        <end position="355"/>
    </location>
</feature>
<feature type="transmembrane region" description="Helical" evidence="10">
    <location>
        <begin position="1111"/>
        <end position="1131"/>
    </location>
</feature>
<feature type="transmembrane region" description="Helical" evidence="10">
    <location>
        <begin position="1029"/>
        <end position="1046"/>
    </location>
</feature>
<feature type="transmembrane region" description="Helical" evidence="10">
    <location>
        <begin position="128"/>
        <end position="146"/>
    </location>
</feature>
<evidence type="ECO:0000256" key="9">
    <source>
        <dbReference type="SAM" id="MobiDB-lite"/>
    </source>
</evidence>
<dbReference type="SMART" id="SM00382">
    <property type="entry name" value="AAA"/>
    <property type="match status" value="2"/>
</dbReference>
<accession>A0A0C9U7M4</accession>
<keyword evidence="5" id="KW-0547">Nucleotide-binding</keyword>
<keyword evidence="7 10" id="KW-1133">Transmembrane helix</keyword>
<dbReference type="GO" id="GO:0140359">
    <property type="term" value="F:ABC-type transporter activity"/>
    <property type="evidence" value="ECO:0007669"/>
    <property type="project" value="InterPro"/>
</dbReference>
<keyword evidence="3 10" id="KW-0812">Transmembrane</keyword>
<feature type="domain" description="ABC transmembrane type-1" evidence="12">
    <location>
        <begin position="243"/>
        <end position="546"/>
    </location>
</feature>
<protein>
    <recommendedName>
        <fullName evidence="15">P-loop containing nucleoside triphosphate hydrolase protein</fullName>
    </recommendedName>
</protein>
<gene>
    <name evidence="13" type="ORF">M422DRAFT_210705</name>
</gene>
<reference evidence="13 14" key="1">
    <citation type="submission" date="2014-06" db="EMBL/GenBank/DDBJ databases">
        <title>Evolutionary Origins and Diversification of the Mycorrhizal Mutualists.</title>
        <authorList>
            <consortium name="DOE Joint Genome Institute"/>
            <consortium name="Mycorrhizal Genomics Consortium"/>
            <person name="Kohler A."/>
            <person name="Kuo A."/>
            <person name="Nagy L.G."/>
            <person name="Floudas D."/>
            <person name="Copeland A."/>
            <person name="Barry K.W."/>
            <person name="Cichocki N."/>
            <person name="Veneault-Fourrey C."/>
            <person name="LaButti K."/>
            <person name="Lindquist E.A."/>
            <person name="Lipzen A."/>
            <person name="Lundell T."/>
            <person name="Morin E."/>
            <person name="Murat C."/>
            <person name="Riley R."/>
            <person name="Ohm R."/>
            <person name="Sun H."/>
            <person name="Tunlid A."/>
            <person name="Henrissat B."/>
            <person name="Grigoriev I.V."/>
            <person name="Hibbett D.S."/>
            <person name="Martin F."/>
        </authorList>
    </citation>
    <scope>NUCLEOTIDE SEQUENCE [LARGE SCALE GENOMIC DNA]</scope>
    <source>
        <strain evidence="13 14">SS14</strain>
    </source>
</reference>
<dbReference type="SUPFAM" id="SSF90123">
    <property type="entry name" value="ABC transporter transmembrane region"/>
    <property type="match status" value="2"/>
</dbReference>
<feature type="region of interest" description="Disordered" evidence="9">
    <location>
        <begin position="337"/>
        <end position="358"/>
    </location>
</feature>
<feature type="transmembrane region" description="Helical" evidence="10">
    <location>
        <begin position="382"/>
        <end position="401"/>
    </location>
</feature>
<dbReference type="InterPro" id="IPR011527">
    <property type="entry name" value="ABC1_TM_dom"/>
</dbReference>
<evidence type="ECO:0000259" key="11">
    <source>
        <dbReference type="PROSITE" id="PS50893"/>
    </source>
</evidence>
<dbReference type="Pfam" id="PF00005">
    <property type="entry name" value="ABC_tran"/>
    <property type="match status" value="2"/>
</dbReference>
<dbReference type="CDD" id="cd18596">
    <property type="entry name" value="ABC_6TM_VMR1_D1_like"/>
    <property type="match status" value="1"/>
</dbReference>
<evidence type="ECO:0000256" key="5">
    <source>
        <dbReference type="ARBA" id="ARBA00022741"/>
    </source>
</evidence>
<dbReference type="InterPro" id="IPR050173">
    <property type="entry name" value="ABC_transporter_C-like"/>
</dbReference>
<dbReference type="PANTHER" id="PTHR24223">
    <property type="entry name" value="ATP-BINDING CASSETTE SUB-FAMILY C"/>
    <property type="match status" value="1"/>
</dbReference>
<dbReference type="Proteomes" id="UP000054279">
    <property type="component" value="Unassembled WGS sequence"/>
</dbReference>
<dbReference type="InterPro" id="IPR017871">
    <property type="entry name" value="ABC_transporter-like_CS"/>
</dbReference>
<dbReference type="InterPro" id="IPR003593">
    <property type="entry name" value="AAA+_ATPase"/>
</dbReference>